<dbReference type="GO" id="GO:0000166">
    <property type="term" value="F:nucleotide binding"/>
    <property type="evidence" value="ECO:0007669"/>
    <property type="project" value="UniProtKB-KW"/>
</dbReference>
<accession>A0A7I4YXG7</accession>
<dbReference type="OMA" id="CATYPRF"/>
<feature type="domain" description="Fringe-like glycosyltransferase" evidence="13">
    <location>
        <begin position="236"/>
        <end position="442"/>
    </location>
</feature>
<keyword evidence="11" id="KW-0472">Membrane</keyword>
<dbReference type="PANTHER" id="PTHR23033:SF14">
    <property type="entry name" value="GLYCOPROTEIN-N-ACETYLGALACTOSAMINE 3-BETA-GALACTOSYLTRANSFERASE 1-RELATED"/>
    <property type="match status" value="1"/>
</dbReference>
<dbReference type="PANTHER" id="PTHR23033">
    <property type="entry name" value="BETA1,3-GALACTOSYLTRANSFERASE"/>
    <property type="match status" value="1"/>
</dbReference>
<comment type="subcellular location">
    <subcellularLocation>
        <location evidence="1">Membrane</location>
        <topology evidence="1">Single-pass type II membrane protein</topology>
    </subcellularLocation>
</comment>
<dbReference type="GO" id="GO:0016263">
    <property type="term" value="F:glycoprotein-N-acetylgalactosamine 3-beta-galactosyltransferase activity"/>
    <property type="evidence" value="ECO:0007669"/>
    <property type="project" value="UniProtKB-EC"/>
</dbReference>
<dbReference type="AlphaFoldDB" id="A0A7I4YXG7"/>
<keyword evidence="14" id="KW-1185">Reference proteome</keyword>
<dbReference type="InterPro" id="IPR026050">
    <property type="entry name" value="C1GALT1/C1GALT1_chp1"/>
</dbReference>
<dbReference type="WBParaSite" id="HCON_00157000-00001">
    <property type="protein sequence ID" value="HCON_00157000-00001"/>
    <property type="gene ID" value="HCON_00157000"/>
</dbReference>
<feature type="signal peptide" evidence="12">
    <location>
        <begin position="1"/>
        <end position="26"/>
    </location>
</feature>
<evidence type="ECO:0000256" key="9">
    <source>
        <dbReference type="ARBA" id="ARBA00022968"/>
    </source>
</evidence>
<keyword evidence="7" id="KW-0812">Transmembrane</keyword>
<keyword evidence="10" id="KW-1133">Transmembrane helix</keyword>
<evidence type="ECO:0000256" key="7">
    <source>
        <dbReference type="ARBA" id="ARBA00022692"/>
    </source>
</evidence>
<keyword evidence="6" id="KW-0808">Transferase</keyword>
<dbReference type="FunFam" id="3.90.550.50:FF:000008">
    <property type="entry name" value="Beta-1,3-glucosyltransferase"/>
    <property type="match status" value="1"/>
</dbReference>
<dbReference type="OrthoDB" id="421979at2759"/>
<dbReference type="Gene3D" id="3.90.550.50">
    <property type="match status" value="2"/>
</dbReference>
<keyword evidence="5" id="KW-0328">Glycosyltransferase</keyword>
<reference evidence="15" key="1">
    <citation type="submission" date="2020-12" db="UniProtKB">
        <authorList>
            <consortium name="WormBaseParasite"/>
        </authorList>
    </citation>
    <scope>IDENTIFICATION</scope>
    <source>
        <strain evidence="15">MHco3</strain>
    </source>
</reference>
<evidence type="ECO:0000256" key="4">
    <source>
        <dbReference type="ARBA" id="ARBA00012557"/>
    </source>
</evidence>
<evidence type="ECO:0000256" key="5">
    <source>
        <dbReference type="ARBA" id="ARBA00022676"/>
    </source>
</evidence>
<evidence type="ECO:0000256" key="11">
    <source>
        <dbReference type="ARBA" id="ARBA00023136"/>
    </source>
</evidence>
<evidence type="ECO:0000313" key="14">
    <source>
        <dbReference type="Proteomes" id="UP000025227"/>
    </source>
</evidence>
<feature type="chain" id="PRO_5029746593" description="N-acetylgalactosaminide beta-1,3-galactosyltransferase" evidence="12">
    <location>
        <begin position="27"/>
        <end position="466"/>
    </location>
</feature>
<protein>
    <recommendedName>
        <fullName evidence="4">N-acetylgalactosaminide beta-1,3-galactosyltransferase</fullName>
        <ecNumber evidence="4">2.4.1.122</ecNumber>
    </recommendedName>
</protein>
<dbReference type="EC" id="2.4.1.122" evidence="4"/>
<evidence type="ECO:0000256" key="10">
    <source>
        <dbReference type="ARBA" id="ARBA00022989"/>
    </source>
</evidence>
<comment type="similarity">
    <text evidence="3">Belongs to the glycosyltransferase 31 family. Beta3-Gal-T subfamily.</text>
</comment>
<evidence type="ECO:0000313" key="15">
    <source>
        <dbReference type="WBParaSite" id="HCON_00157000-00001"/>
    </source>
</evidence>
<evidence type="ECO:0000256" key="6">
    <source>
        <dbReference type="ARBA" id="ARBA00022679"/>
    </source>
</evidence>
<dbReference type="Pfam" id="PF02434">
    <property type="entry name" value="Fringe"/>
    <property type="match status" value="1"/>
</dbReference>
<evidence type="ECO:0000256" key="1">
    <source>
        <dbReference type="ARBA" id="ARBA00004606"/>
    </source>
</evidence>
<evidence type="ECO:0000256" key="12">
    <source>
        <dbReference type="SAM" id="SignalP"/>
    </source>
</evidence>
<comment type="pathway">
    <text evidence="2">Protein modification; protein glycosylation.</text>
</comment>
<name>A0A7I4YXG7_HAECO</name>
<evidence type="ECO:0000256" key="2">
    <source>
        <dbReference type="ARBA" id="ARBA00004922"/>
    </source>
</evidence>
<evidence type="ECO:0000259" key="13">
    <source>
        <dbReference type="Pfam" id="PF02434"/>
    </source>
</evidence>
<dbReference type="GO" id="GO:0016020">
    <property type="term" value="C:membrane"/>
    <property type="evidence" value="ECO:0007669"/>
    <property type="project" value="UniProtKB-SubCell"/>
</dbReference>
<dbReference type="Proteomes" id="UP000025227">
    <property type="component" value="Unplaced"/>
</dbReference>
<evidence type="ECO:0000256" key="8">
    <source>
        <dbReference type="ARBA" id="ARBA00022741"/>
    </source>
</evidence>
<keyword evidence="9" id="KW-0735">Signal-anchor</keyword>
<dbReference type="InterPro" id="IPR003378">
    <property type="entry name" value="Fringe-like_glycosylTrfase"/>
</dbReference>
<sequence length="466" mass="52200">MDPSVGVRILLCLLTSLASLVHLADPQTSFAKFVIIGQHSQFDNLKTAALKDSLSQQIESSGESVEVIVPHVDFPDIAGYWNTWTLFSRISSLARSEWYVFLEEESHVDVSTLFSFLKGFKSTEKVFLGHALFDRSPTIIHHFFGHEERDMILYPDFATGFVLSDALLTSLAIAMNTTAAKATDAFTIDPKHELARLILKEGKTILRSHPDRFCSRKMTGCAISFEETKCAVEPGIKPQDIYVGVKTFSEYHTTRIPVIKRTWSAALPSIEYFSDLVNNVIPTIDSGIPNTERGHCGKTFVILKRFVKLLDDGAKFSWLLISDDDTLISIPRLLRLLSCHDNSEKIIIGERYGYGFSSFGATGYDYPTGGAGMVFSPSAARTIVSKCACPSDDAPDDMIIGMCSMRFKVAIIHNAAFHQARPIDYPEEYIQRISPISFHKFDEIDPYEVYMEYLFEPAAAHRKTEL</sequence>
<keyword evidence="8" id="KW-0547">Nucleotide-binding</keyword>
<keyword evidence="12" id="KW-0732">Signal</keyword>
<evidence type="ECO:0000256" key="3">
    <source>
        <dbReference type="ARBA" id="ARBA00006462"/>
    </source>
</evidence>
<proteinExistence type="inferred from homology"/>
<organism evidence="14 15">
    <name type="scientific">Haemonchus contortus</name>
    <name type="common">Barber pole worm</name>
    <dbReference type="NCBI Taxonomy" id="6289"/>
    <lineage>
        <taxon>Eukaryota</taxon>
        <taxon>Metazoa</taxon>
        <taxon>Ecdysozoa</taxon>
        <taxon>Nematoda</taxon>
        <taxon>Chromadorea</taxon>
        <taxon>Rhabditida</taxon>
        <taxon>Rhabditina</taxon>
        <taxon>Rhabditomorpha</taxon>
        <taxon>Strongyloidea</taxon>
        <taxon>Trichostrongylidae</taxon>
        <taxon>Haemonchus</taxon>
    </lineage>
</organism>